<keyword evidence="1" id="KW-1133">Transmembrane helix</keyword>
<gene>
    <name evidence="2" type="ORF">SAMN05660337_1934</name>
</gene>
<feature type="transmembrane region" description="Helical" evidence="1">
    <location>
        <begin position="64"/>
        <end position="86"/>
    </location>
</feature>
<protein>
    <submittedName>
        <fullName evidence="2">Uncharacterized protein</fullName>
    </submittedName>
</protein>
<dbReference type="RefSeq" id="WP_092160561.1">
    <property type="nucleotide sequence ID" value="NZ_FNGA01000003.1"/>
</dbReference>
<evidence type="ECO:0000313" key="3">
    <source>
        <dbReference type="Proteomes" id="UP000199053"/>
    </source>
</evidence>
<dbReference type="EMBL" id="FNGA01000003">
    <property type="protein sequence ID" value="SDL05841.1"/>
    <property type="molecule type" value="Genomic_DNA"/>
</dbReference>
<proteinExistence type="predicted"/>
<dbReference type="InterPro" id="IPR058956">
    <property type="entry name" value="MamC"/>
</dbReference>
<evidence type="ECO:0000256" key="1">
    <source>
        <dbReference type="SAM" id="Phobius"/>
    </source>
</evidence>
<keyword evidence="1" id="KW-0472">Membrane</keyword>
<dbReference type="STRING" id="246191.SAMN05660337_1934"/>
<dbReference type="AlphaFoldDB" id="A0A1G9GYW3"/>
<keyword evidence="1" id="KW-0812">Transmembrane</keyword>
<dbReference type="OrthoDB" id="9978878at2"/>
<dbReference type="Pfam" id="PF26373">
    <property type="entry name" value="MamC"/>
    <property type="match status" value="1"/>
</dbReference>
<sequence length="107" mass="10532">MTTPATRILPIATASMAATGALISGTVTAVRGTIAVKEGKMTSREVIKAVATESAGTGLATGTGIAIVGLLGIGGLAGIIGFTAIATGTKVLWDKSIGSNFTKKIQS</sequence>
<organism evidence="2 3">
    <name type="scientific">Maridesulfovibrio ferrireducens</name>
    <dbReference type="NCBI Taxonomy" id="246191"/>
    <lineage>
        <taxon>Bacteria</taxon>
        <taxon>Pseudomonadati</taxon>
        <taxon>Thermodesulfobacteriota</taxon>
        <taxon>Desulfovibrionia</taxon>
        <taxon>Desulfovibrionales</taxon>
        <taxon>Desulfovibrionaceae</taxon>
        <taxon>Maridesulfovibrio</taxon>
    </lineage>
</organism>
<dbReference type="Proteomes" id="UP000199053">
    <property type="component" value="Unassembled WGS sequence"/>
</dbReference>
<evidence type="ECO:0000313" key="2">
    <source>
        <dbReference type="EMBL" id="SDL05841.1"/>
    </source>
</evidence>
<keyword evidence="3" id="KW-1185">Reference proteome</keyword>
<reference evidence="3" key="1">
    <citation type="submission" date="2016-10" db="EMBL/GenBank/DDBJ databases">
        <authorList>
            <person name="Varghese N."/>
            <person name="Submissions S."/>
        </authorList>
    </citation>
    <scope>NUCLEOTIDE SEQUENCE [LARGE SCALE GENOMIC DNA]</scope>
    <source>
        <strain evidence="3">DSM 16995</strain>
    </source>
</reference>
<name>A0A1G9GYW3_9BACT</name>
<accession>A0A1G9GYW3</accession>